<evidence type="ECO:0000313" key="2">
    <source>
        <dbReference type="EMBL" id="HGV98269.1"/>
    </source>
</evidence>
<dbReference type="SUPFAM" id="SSF89550">
    <property type="entry name" value="PHP domain-like"/>
    <property type="match status" value="1"/>
</dbReference>
<proteinExistence type="predicted"/>
<evidence type="ECO:0000259" key="1">
    <source>
        <dbReference type="SMART" id="SM00481"/>
    </source>
</evidence>
<accession>A0A7C4TJ96</accession>
<dbReference type="AlphaFoldDB" id="A0A7C4TJ96"/>
<dbReference type="PANTHER" id="PTHR42924:SF3">
    <property type="entry name" value="POLYMERASE_HISTIDINOL PHOSPHATASE N-TERMINAL DOMAIN-CONTAINING PROTEIN"/>
    <property type="match status" value="1"/>
</dbReference>
<dbReference type="Gene3D" id="3.20.20.140">
    <property type="entry name" value="Metal-dependent hydrolases"/>
    <property type="match status" value="1"/>
</dbReference>
<dbReference type="InterPro" id="IPR016195">
    <property type="entry name" value="Pol/histidinol_Pase-like"/>
</dbReference>
<sequence length="283" mass="31685">MLKNLSLTSNKIDLHIHSKFSDGLLSPSEIVDTAIKIGLKVISITDHDSIFGVDEALTRANRRIEVIPAVEMSSNIGNLDIHILGYYIDHHSKALLSFLEEFREYREKRVKKIIEKLLVDGIKIDFERVKEIATNAAMGRPHIAEVLKENGYVHSISEAFIRYLGYHSPYYVPKKTAKPKEVIKKIKDCGGVPVLAHPGTIGQDSEIIYVLIKDGILGLEVWHPEHSKRQVDEFYEIGIKNGLILTGGSDFHGYPRGHSSIGECGCGMESVCDLKKLSVKLRD</sequence>
<dbReference type="CDD" id="cd07438">
    <property type="entry name" value="PHP_HisPPase_AMP"/>
    <property type="match status" value="1"/>
</dbReference>
<dbReference type="InterPro" id="IPR004013">
    <property type="entry name" value="PHP_dom"/>
</dbReference>
<protein>
    <submittedName>
        <fullName evidence="2">PHP domain-containing protein</fullName>
    </submittedName>
</protein>
<gene>
    <name evidence="2" type="ORF">ENV60_08245</name>
</gene>
<dbReference type="InterPro" id="IPR003141">
    <property type="entry name" value="Pol/His_phosphatase_N"/>
</dbReference>
<feature type="domain" description="Polymerase/histidinol phosphatase N-terminal" evidence="1">
    <location>
        <begin position="12"/>
        <end position="76"/>
    </location>
</feature>
<dbReference type="SMART" id="SM00481">
    <property type="entry name" value="POLIIIAc"/>
    <property type="match status" value="1"/>
</dbReference>
<name>A0A7C4TJ96_UNCW3</name>
<comment type="caution">
    <text evidence="2">The sequence shown here is derived from an EMBL/GenBank/DDBJ whole genome shotgun (WGS) entry which is preliminary data.</text>
</comment>
<dbReference type="Pfam" id="PF02811">
    <property type="entry name" value="PHP"/>
    <property type="match status" value="1"/>
</dbReference>
<dbReference type="EMBL" id="DTGZ01000155">
    <property type="protein sequence ID" value="HGV98269.1"/>
    <property type="molecule type" value="Genomic_DNA"/>
</dbReference>
<dbReference type="PANTHER" id="PTHR42924">
    <property type="entry name" value="EXONUCLEASE"/>
    <property type="match status" value="1"/>
</dbReference>
<reference evidence="2" key="1">
    <citation type="journal article" date="2020" name="mSystems">
        <title>Genome- and Community-Level Interaction Insights into Carbon Utilization and Element Cycling Functions of Hydrothermarchaeota in Hydrothermal Sediment.</title>
        <authorList>
            <person name="Zhou Z."/>
            <person name="Liu Y."/>
            <person name="Xu W."/>
            <person name="Pan J."/>
            <person name="Luo Z.H."/>
            <person name="Li M."/>
        </authorList>
    </citation>
    <scope>NUCLEOTIDE SEQUENCE [LARGE SCALE GENOMIC DNA]</scope>
    <source>
        <strain evidence="2">SpSt-774</strain>
    </source>
</reference>
<dbReference type="Gene3D" id="1.10.150.650">
    <property type="match status" value="1"/>
</dbReference>
<organism evidence="2">
    <name type="scientific">candidate division WOR-3 bacterium</name>
    <dbReference type="NCBI Taxonomy" id="2052148"/>
    <lineage>
        <taxon>Bacteria</taxon>
        <taxon>Bacteria division WOR-3</taxon>
    </lineage>
</organism>
<dbReference type="GO" id="GO:0035312">
    <property type="term" value="F:5'-3' DNA exonuclease activity"/>
    <property type="evidence" value="ECO:0007669"/>
    <property type="project" value="TreeGrafter"/>
</dbReference>
<dbReference type="InterPro" id="IPR052018">
    <property type="entry name" value="PHP_domain"/>
</dbReference>
<dbReference type="GO" id="GO:0004534">
    <property type="term" value="F:5'-3' RNA exonuclease activity"/>
    <property type="evidence" value="ECO:0007669"/>
    <property type="project" value="TreeGrafter"/>
</dbReference>